<dbReference type="EMBL" id="PFVJ01000051">
    <property type="protein sequence ID" value="PJA89776.1"/>
    <property type="molecule type" value="Genomic_DNA"/>
</dbReference>
<feature type="transmembrane region" description="Helical" evidence="1">
    <location>
        <begin position="144"/>
        <end position="163"/>
    </location>
</feature>
<protein>
    <recommendedName>
        <fullName evidence="4">Rod shape-determining protein MreD</fullName>
    </recommendedName>
</protein>
<gene>
    <name evidence="2" type="ORF">CO137_02430</name>
</gene>
<organism evidence="2 3">
    <name type="scientific">Candidatus Magasanikbacteria bacterium CG_4_9_14_3_um_filter_32_9</name>
    <dbReference type="NCBI Taxonomy" id="1974644"/>
    <lineage>
        <taxon>Bacteria</taxon>
        <taxon>Candidatus Magasanikiibacteriota</taxon>
    </lineage>
</organism>
<reference evidence="3" key="1">
    <citation type="submission" date="2017-09" db="EMBL/GenBank/DDBJ databases">
        <title>Depth-based differentiation of microbial function through sediment-hosted aquifers and enrichment of novel symbionts in the deep terrestrial subsurface.</title>
        <authorList>
            <person name="Probst A.J."/>
            <person name="Ladd B."/>
            <person name="Jarett J.K."/>
            <person name="Geller-Mcgrath D.E."/>
            <person name="Sieber C.M.K."/>
            <person name="Emerson J.B."/>
            <person name="Anantharaman K."/>
            <person name="Thomas B.C."/>
            <person name="Malmstrom R."/>
            <person name="Stieglmeier M."/>
            <person name="Klingl A."/>
            <person name="Woyke T."/>
            <person name="Ryan C.M."/>
            <person name="Banfield J.F."/>
        </authorList>
    </citation>
    <scope>NUCLEOTIDE SEQUENCE [LARGE SCALE GENOMIC DNA]</scope>
</reference>
<proteinExistence type="predicted"/>
<evidence type="ECO:0008006" key="4">
    <source>
        <dbReference type="Google" id="ProtNLM"/>
    </source>
</evidence>
<name>A0A2M7Z6K6_9BACT</name>
<evidence type="ECO:0000313" key="2">
    <source>
        <dbReference type="EMBL" id="PJA89776.1"/>
    </source>
</evidence>
<feature type="transmembrane region" description="Helical" evidence="1">
    <location>
        <begin position="101"/>
        <end position="124"/>
    </location>
</feature>
<comment type="caution">
    <text evidence="2">The sequence shown here is derived from an EMBL/GenBank/DDBJ whole genome shotgun (WGS) entry which is preliminary data.</text>
</comment>
<feature type="transmembrane region" description="Helical" evidence="1">
    <location>
        <begin position="32"/>
        <end position="49"/>
    </location>
</feature>
<feature type="transmembrane region" description="Helical" evidence="1">
    <location>
        <begin position="7"/>
        <end position="26"/>
    </location>
</feature>
<keyword evidence="1" id="KW-1133">Transmembrane helix</keyword>
<evidence type="ECO:0000313" key="3">
    <source>
        <dbReference type="Proteomes" id="UP000230843"/>
    </source>
</evidence>
<evidence type="ECO:0000256" key="1">
    <source>
        <dbReference type="SAM" id="Phobius"/>
    </source>
</evidence>
<keyword evidence="1" id="KW-0472">Membrane</keyword>
<keyword evidence="1" id="KW-0812">Transmembrane</keyword>
<dbReference type="AlphaFoldDB" id="A0A2M7Z6K6"/>
<feature type="transmembrane region" description="Helical" evidence="1">
    <location>
        <begin position="77"/>
        <end position="94"/>
    </location>
</feature>
<dbReference type="Proteomes" id="UP000230843">
    <property type="component" value="Unassembled WGS sequence"/>
</dbReference>
<accession>A0A2M7Z6K6</accession>
<sequence length="176" mass="20743">MKRIIKFISFLFSTFLIFFLHSFIFLALPFPFYQINLVFIVVVLMVIWYEAGWVVWYAFLLFLLLDFYSALPFGITLFSGTMSALIIFYLYLNIFTNKSWYGVLALAFLGLIVFRFIYIILIFLDSLIFGKEFGIISQDLFRLISWEIFLTVATLGIIFILLTKFTKRLNSIMIKT</sequence>